<dbReference type="AlphaFoldDB" id="A0A6J6P1A7"/>
<evidence type="ECO:0000313" key="1">
    <source>
        <dbReference type="EMBL" id="CAB4690578.1"/>
    </source>
</evidence>
<organism evidence="1">
    <name type="scientific">freshwater metagenome</name>
    <dbReference type="NCBI Taxonomy" id="449393"/>
    <lineage>
        <taxon>unclassified sequences</taxon>
        <taxon>metagenomes</taxon>
        <taxon>ecological metagenomes</taxon>
    </lineage>
</organism>
<dbReference type="SUPFAM" id="SSF52833">
    <property type="entry name" value="Thioredoxin-like"/>
    <property type="match status" value="1"/>
</dbReference>
<dbReference type="PANTHER" id="PTHR28630">
    <property type="match status" value="1"/>
</dbReference>
<sequence length="138" mass="14478">MFCREHAAQLRDVYSDITAAGADVVAIGTGNMMYAKSFVADEKVPFMVLVDEDGSAAEAASVTGGAKAFLKLFTPSVLSAGKRARKAGHSQHKIGARSMQLGATFVIAPGNKVLYRHLDSDVGDHAPLADVLASLKSN</sequence>
<name>A0A6J6P1A7_9ZZZZ</name>
<dbReference type="Pfam" id="PF13911">
    <property type="entry name" value="AhpC-TSA_2"/>
    <property type="match status" value="1"/>
</dbReference>
<proteinExistence type="predicted"/>
<reference evidence="1" key="1">
    <citation type="submission" date="2020-05" db="EMBL/GenBank/DDBJ databases">
        <authorList>
            <person name="Chiriac C."/>
            <person name="Salcher M."/>
            <person name="Ghai R."/>
            <person name="Kavagutti S V."/>
        </authorList>
    </citation>
    <scope>NUCLEOTIDE SEQUENCE</scope>
</reference>
<dbReference type="EMBL" id="CAEZXM010000114">
    <property type="protein sequence ID" value="CAB4690578.1"/>
    <property type="molecule type" value="Genomic_DNA"/>
</dbReference>
<gene>
    <name evidence="1" type="ORF">UFOPK2366_00737</name>
</gene>
<dbReference type="PANTHER" id="PTHR28630:SF3">
    <property type="entry name" value="PEROXIREDOXIN-LIKE 2C"/>
    <property type="match status" value="1"/>
</dbReference>
<dbReference type="Gene3D" id="3.40.30.10">
    <property type="entry name" value="Glutaredoxin"/>
    <property type="match status" value="1"/>
</dbReference>
<accession>A0A6J6P1A7</accession>
<dbReference type="InterPro" id="IPR036249">
    <property type="entry name" value="Thioredoxin-like_sf"/>
</dbReference>
<protein>
    <submittedName>
        <fullName evidence="1">Unannotated protein</fullName>
    </submittedName>
</protein>
<dbReference type="InterPro" id="IPR032801">
    <property type="entry name" value="PXL2A/B/C"/>
</dbReference>